<organism evidence="2 3">
    <name type="scientific">Friedmanniomyces simplex</name>
    <dbReference type="NCBI Taxonomy" id="329884"/>
    <lineage>
        <taxon>Eukaryota</taxon>
        <taxon>Fungi</taxon>
        <taxon>Dikarya</taxon>
        <taxon>Ascomycota</taxon>
        <taxon>Pezizomycotina</taxon>
        <taxon>Dothideomycetes</taxon>
        <taxon>Dothideomycetidae</taxon>
        <taxon>Mycosphaerellales</taxon>
        <taxon>Teratosphaeriaceae</taxon>
        <taxon>Friedmanniomyces</taxon>
    </lineage>
</organism>
<feature type="compositionally biased region" description="Polar residues" evidence="1">
    <location>
        <begin position="61"/>
        <end position="83"/>
    </location>
</feature>
<reference evidence="2 3" key="1">
    <citation type="submission" date="2017-03" db="EMBL/GenBank/DDBJ databases">
        <title>Genomes of endolithic fungi from Antarctica.</title>
        <authorList>
            <person name="Coleine C."/>
            <person name="Masonjones S."/>
            <person name="Stajich J.E."/>
        </authorList>
    </citation>
    <scope>NUCLEOTIDE SEQUENCE [LARGE SCALE GENOMIC DNA]</scope>
    <source>
        <strain evidence="2 3">CCFEE 5184</strain>
    </source>
</reference>
<feature type="compositionally biased region" description="Low complexity" evidence="1">
    <location>
        <begin position="38"/>
        <end position="60"/>
    </location>
</feature>
<name>A0A4U0X1U1_9PEZI</name>
<proteinExistence type="predicted"/>
<evidence type="ECO:0000256" key="1">
    <source>
        <dbReference type="SAM" id="MobiDB-lite"/>
    </source>
</evidence>
<dbReference type="AlphaFoldDB" id="A0A4U0X1U1"/>
<accession>A0A4U0X1U1</accession>
<feature type="region of interest" description="Disordered" evidence="1">
    <location>
        <begin position="126"/>
        <end position="207"/>
    </location>
</feature>
<dbReference type="EMBL" id="NAJQ01000522">
    <property type="protein sequence ID" value="TKA68235.1"/>
    <property type="molecule type" value="Genomic_DNA"/>
</dbReference>
<comment type="caution">
    <text evidence="2">The sequence shown here is derived from an EMBL/GenBank/DDBJ whole genome shotgun (WGS) entry which is preliminary data.</text>
</comment>
<dbReference type="Proteomes" id="UP000309340">
    <property type="component" value="Unassembled WGS sequence"/>
</dbReference>
<sequence length="207" mass="21695">MAVLTSPVVFTTQIIEESQAMTFKATFPHGWFAEGTRPNNNNNSSSSSSNNKASNGAGPSTSQRSPSEPISSHAPQTAHNGGDSSEDPISTPDLTRRNSFDFVMAMAKRAEEAAAAASATATAAANASASVPDEEAPARPTPTASRSFNQESNTYVQRRALPGSTAAKRTSVHAEPIEFSNLPRFTSSGQVGRGEPVTPPAAHLPRR</sequence>
<keyword evidence="3" id="KW-1185">Reference proteome</keyword>
<feature type="region of interest" description="Disordered" evidence="1">
    <location>
        <begin position="34"/>
        <end position="95"/>
    </location>
</feature>
<feature type="compositionally biased region" description="Polar residues" evidence="1">
    <location>
        <begin position="142"/>
        <end position="156"/>
    </location>
</feature>
<evidence type="ECO:0000313" key="3">
    <source>
        <dbReference type="Proteomes" id="UP000309340"/>
    </source>
</evidence>
<gene>
    <name evidence="2" type="ORF">B0A55_10034</name>
</gene>
<evidence type="ECO:0000313" key="2">
    <source>
        <dbReference type="EMBL" id="TKA68235.1"/>
    </source>
</evidence>
<protein>
    <submittedName>
        <fullName evidence="2">Uncharacterized protein</fullName>
    </submittedName>
</protein>